<dbReference type="RefSeq" id="WP_166330682.1">
    <property type="nucleotide sequence ID" value="NZ_CP049933.1"/>
</dbReference>
<name>A0ABX6K143_9MICO</name>
<feature type="transmembrane region" description="Helical" evidence="1">
    <location>
        <begin position="40"/>
        <end position="63"/>
    </location>
</feature>
<feature type="transmembrane region" description="Helical" evidence="1">
    <location>
        <begin position="6"/>
        <end position="28"/>
    </location>
</feature>
<accession>A0ABX6K143</accession>
<evidence type="ECO:0000259" key="2">
    <source>
        <dbReference type="Pfam" id="PF01478"/>
    </source>
</evidence>
<dbReference type="Gene3D" id="1.20.120.1220">
    <property type="match status" value="1"/>
</dbReference>
<feature type="transmembrane region" description="Helical" evidence="1">
    <location>
        <begin position="157"/>
        <end position="173"/>
    </location>
</feature>
<keyword evidence="1" id="KW-0472">Membrane</keyword>
<sequence>MTFAAVVETMFLAIAQLWFAGLSLAVVVSDVGWRRIPNRVVLPAILGLPVLFTAPLVSALLQLAASEVEPRLQKLLHGIEGALVLFAAYLVLACLGGVGGGDVKLAAVLGLVLGYFGGWGAVTVATVLAWSAAGTWIPLSRLVRRRAHGGSRGPPNLPFAPFLIGGAWVALLAY</sequence>
<feature type="transmembrane region" description="Helical" evidence="1">
    <location>
        <begin position="105"/>
        <end position="137"/>
    </location>
</feature>
<feature type="transmembrane region" description="Helical" evidence="1">
    <location>
        <begin position="75"/>
        <end position="98"/>
    </location>
</feature>
<organism evidence="3 4">
    <name type="scientific">Leucobacter coleopterorum</name>
    <dbReference type="NCBI Taxonomy" id="2714933"/>
    <lineage>
        <taxon>Bacteria</taxon>
        <taxon>Bacillati</taxon>
        <taxon>Actinomycetota</taxon>
        <taxon>Actinomycetes</taxon>
        <taxon>Micrococcales</taxon>
        <taxon>Microbacteriaceae</taxon>
        <taxon>Leucobacter</taxon>
    </lineage>
</organism>
<evidence type="ECO:0000313" key="3">
    <source>
        <dbReference type="EMBL" id="QIM18770.1"/>
    </source>
</evidence>
<proteinExistence type="predicted"/>
<evidence type="ECO:0000256" key="1">
    <source>
        <dbReference type="SAM" id="Phobius"/>
    </source>
</evidence>
<gene>
    <name evidence="3" type="ORF">G7066_09450</name>
</gene>
<protein>
    <submittedName>
        <fullName evidence="3">Prepilin peptidase</fullName>
    </submittedName>
</protein>
<dbReference type="Proteomes" id="UP000503441">
    <property type="component" value="Chromosome"/>
</dbReference>
<dbReference type="InterPro" id="IPR000045">
    <property type="entry name" value="Prepilin_IV_endopep_pep"/>
</dbReference>
<keyword evidence="4" id="KW-1185">Reference proteome</keyword>
<dbReference type="Pfam" id="PF01478">
    <property type="entry name" value="Peptidase_A24"/>
    <property type="match status" value="1"/>
</dbReference>
<keyword evidence="1" id="KW-1133">Transmembrane helix</keyword>
<keyword evidence="1" id="KW-0812">Transmembrane</keyword>
<evidence type="ECO:0000313" key="4">
    <source>
        <dbReference type="Proteomes" id="UP000503441"/>
    </source>
</evidence>
<dbReference type="EMBL" id="CP049933">
    <property type="protein sequence ID" value="QIM18770.1"/>
    <property type="molecule type" value="Genomic_DNA"/>
</dbReference>
<reference evidence="3 4" key="1">
    <citation type="submission" date="2020-03" db="EMBL/GenBank/DDBJ databases">
        <title>Leucobacter sp. nov., isolated from beetles.</title>
        <authorList>
            <person name="Hyun D.-W."/>
            <person name="Bae J.-W."/>
        </authorList>
    </citation>
    <scope>NUCLEOTIDE SEQUENCE [LARGE SCALE GENOMIC DNA]</scope>
    <source>
        <strain evidence="3 4">HDW9A</strain>
    </source>
</reference>
<feature type="domain" description="Prepilin type IV endopeptidase peptidase" evidence="2">
    <location>
        <begin position="19"/>
        <end position="132"/>
    </location>
</feature>